<evidence type="ECO:0000256" key="5">
    <source>
        <dbReference type="ARBA" id="ARBA00006115"/>
    </source>
</evidence>
<evidence type="ECO:0000256" key="20">
    <source>
        <dbReference type="RuleBase" id="RU004190"/>
    </source>
</evidence>
<accession>A0A0D0JNI9</accession>
<evidence type="ECO:0000256" key="19">
    <source>
        <dbReference type="ARBA" id="ARBA00067387"/>
    </source>
</evidence>
<dbReference type="SUPFAM" id="SSF53448">
    <property type="entry name" value="Nucleotide-diphospho-sugar transferases"/>
    <property type="match status" value="1"/>
</dbReference>
<dbReference type="CDD" id="cd02509">
    <property type="entry name" value="GDP-M1P_Guanylyltransferase"/>
    <property type="match status" value="1"/>
</dbReference>
<keyword evidence="14" id="KW-0413">Isomerase</keyword>
<feature type="domain" description="Mannose-6-phosphate isomerase type II C-terminal" evidence="22">
    <location>
        <begin position="349"/>
        <end position="463"/>
    </location>
</feature>
<keyword evidence="12" id="KW-0016">Alginate biosynthesis</keyword>
<evidence type="ECO:0000256" key="14">
    <source>
        <dbReference type="ARBA" id="ARBA00023235"/>
    </source>
</evidence>
<dbReference type="InterPro" id="IPR001538">
    <property type="entry name" value="Man6P_isomerase-2_C"/>
</dbReference>
<evidence type="ECO:0000256" key="3">
    <source>
        <dbReference type="ARBA" id="ARBA00004666"/>
    </source>
</evidence>
<keyword evidence="10 24" id="KW-0548">Nucleotidyltransferase</keyword>
<sequence>MIPVILSGGNGSRLWPLSRQLNPKQFLPIADDSLSMLQATIRRLEGLQVSQPCLICNEEHRFLAAEQLRALGIENASILLEPVGRNTAPAVALAAIKALEKEHDPVLLVLAADHLIKDVSAFHRAVETALPFAQAGKLVTFGIVPTHAETGYGYVQKGASAGEGGFTVQSFVEKPDSETAERYLASGEHFWNSGMFMFRASRYLEELQRWQPEILDACRRATAQSEQDMHFVRIGKEAFAACPEDSIDYAVMERTEDAVMVPLDAGWSDIGSWSALWDVSDKDEQGNVHKGDVLSHDSHNNYVHADYRLVTTVGVENLIIVETKDTIMVAHKDKAQEVKRIVEQLKRDERGEHLNNREVYRPWGMYDSIDHGARYQVKRITVKPGAKLSVQMHHHRAEHWIVVSGTAQVTNGDETYMVTENQSTYIPIGQIHALENPGMIPLELIEVQSGTYLGEDDIIRFSDNYGRVKELKVSAA</sequence>
<dbReference type="NCBIfam" id="TIGR01479">
    <property type="entry name" value="GMP_PMI"/>
    <property type="match status" value="1"/>
</dbReference>
<evidence type="ECO:0000259" key="23">
    <source>
        <dbReference type="Pfam" id="PF22640"/>
    </source>
</evidence>
<keyword evidence="13" id="KW-0342">GTP-binding</keyword>
<dbReference type="RefSeq" id="WP_042556843.1">
    <property type="nucleotide sequence ID" value="NZ_JXQW01000125.1"/>
</dbReference>
<evidence type="ECO:0000256" key="11">
    <source>
        <dbReference type="ARBA" id="ARBA00022741"/>
    </source>
</evidence>
<dbReference type="Pfam" id="PF22640">
    <property type="entry name" value="ManC_GMP_beta-helix"/>
    <property type="match status" value="1"/>
</dbReference>
<dbReference type="FunFam" id="2.60.120.10:FF:000032">
    <property type="entry name" value="Mannose-1-phosphate guanylyltransferase/mannose-6-phosphate isomerase"/>
    <property type="match status" value="1"/>
</dbReference>
<dbReference type="EC" id="2.7.7.13" evidence="8"/>
<dbReference type="Pfam" id="PF00483">
    <property type="entry name" value="NTP_transferase"/>
    <property type="match status" value="1"/>
</dbReference>
<organism evidence="24 25">
    <name type="scientific">Pseudomonas fulva</name>
    <dbReference type="NCBI Taxonomy" id="47880"/>
    <lineage>
        <taxon>Bacteria</taxon>
        <taxon>Pseudomonadati</taxon>
        <taxon>Pseudomonadota</taxon>
        <taxon>Gammaproteobacteria</taxon>
        <taxon>Pseudomonadales</taxon>
        <taxon>Pseudomonadaceae</taxon>
        <taxon>Pseudomonas</taxon>
    </lineage>
</organism>
<dbReference type="InterPro" id="IPR054566">
    <property type="entry name" value="ManC/GMP-like_b-helix"/>
</dbReference>
<protein>
    <recommendedName>
        <fullName evidence="19">Alginate biosynthesis protein AlgA</fullName>
        <ecNumber evidence="8">2.7.7.13</ecNumber>
        <ecNumber evidence="7">5.3.1.8</ecNumber>
    </recommendedName>
</protein>
<dbReference type="PANTHER" id="PTHR46390:SF1">
    <property type="entry name" value="MANNOSE-1-PHOSPHATE GUANYLYLTRANSFERASE"/>
    <property type="match status" value="1"/>
</dbReference>
<comment type="catalytic activity">
    <reaction evidence="17">
        <text>alpha-D-mannose 1-phosphate + GTP + H(+) = GDP-alpha-D-mannose + diphosphate</text>
        <dbReference type="Rhea" id="RHEA:15229"/>
        <dbReference type="ChEBI" id="CHEBI:15378"/>
        <dbReference type="ChEBI" id="CHEBI:33019"/>
        <dbReference type="ChEBI" id="CHEBI:37565"/>
        <dbReference type="ChEBI" id="CHEBI:57527"/>
        <dbReference type="ChEBI" id="CHEBI:58409"/>
        <dbReference type="EC" id="2.7.7.13"/>
    </reaction>
</comment>
<evidence type="ECO:0000259" key="21">
    <source>
        <dbReference type="Pfam" id="PF00483"/>
    </source>
</evidence>
<evidence type="ECO:0000256" key="1">
    <source>
        <dbReference type="ARBA" id="ARBA00000757"/>
    </source>
</evidence>
<comment type="caution">
    <text evidence="24">The sequence shown here is derived from an EMBL/GenBank/DDBJ whole genome shotgun (WGS) entry which is preliminary data.</text>
</comment>
<feature type="domain" description="MannoseP isomerase/GMP-like beta-helix" evidence="23">
    <location>
        <begin position="292"/>
        <end position="345"/>
    </location>
</feature>
<dbReference type="GO" id="GO:0004475">
    <property type="term" value="F:mannose-1-phosphate guanylyltransferase (GTP) activity"/>
    <property type="evidence" value="ECO:0007669"/>
    <property type="project" value="UniProtKB-EC"/>
</dbReference>
<dbReference type="PANTHER" id="PTHR46390">
    <property type="entry name" value="MANNOSE-1-PHOSPHATE GUANYLYLTRANSFERASE"/>
    <property type="match status" value="1"/>
</dbReference>
<dbReference type="CDD" id="cd02213">
    <property type="entry name" value="cupin_PMI_typeII_C"/>
    <property type="match status" value="1"/>
</dbReference>
<dbReference type="InterPro" id="IPR006375">
    <property type="entry name" value="Man1P_GuaTrfase/Man6P_Isoase"/>
</dbReference>
<dbReference type="Gene3D" id="2.60.120.10">
    <property type="entry name" value="Jelly Rolls"/>
    <property type="match status" value="1"/>
</dbReference>
<keyword evidence="9 24" id="KW-0808">Transferase</keyword>
<dbReference type="FunFam" id="3.90.550.10:FF:000046">
    <property type="entry name" value="Mannose-1-phosphate guanylyltransferase (GDP)"/>
    <property type="match status" value="1"/>
</dbReference>
<evidence type="ECO:0000256" key="16">
    <source>
        <dbReference type="ARBA" id="ARBA00023285"/>
    </source>
</evidence>
<evidence type="ECO:0000313" key="25">
    <source>
        <dbReference type="Proteomes" id="UP000032068"/>
    </source>
</evidence>
<dbReference type="GO" id="GO:0005525">
    <property type="term" value="F:GTP binding"/>
    <property type="evidence" value="ECO:0007669"/>
    <property type="project" value="UniProtKB-KW"/>
</dbReference>
<name>A0A0D0JNI9_9PSED</name>
<dbReference type="Pfam" id="PF01050">
    <property type="entry name" value="MannoseP_isomer"/>
    <property type="match status" value="1"/>
</dbReference>
<gene>
    <name evidence="24" type="primary">cpsB</name>
    <name evidence="24" type="ORF">RU08_26265</name>
</gene>
<dbReference type="InterPro" id="IPR049577">
    <property type="entry name" value="GMPP_N"/>
</dbReference>
<keyword evidence="16" id="KW-0170">Cobalt</keyword>
<dbReference type="GO" id="GO:0009298">
    <property type="term" value="P:GDP-mannose biosynthetic process"/>
    <property type="evidence" value="ECO:0007669"/>
    <property type="project" value="UniProtKB-UniPathway"/>
</dbReference>
<evidence type="ECO:0000256" key="8">
    <source>
        <dbReference type="ARBA" id="ARBA00012387"/>
    </source>
</evidence>
<keyword evidence="11" id="KW-0547">Nucleotide-binding</keyword>
<comment type="catalytic activity">
    <reaction evidence="1">
        <text>D-mannose 6-phosphate = D-fructose 6-phosphate</text>
        <dbReference type="Rhea" id="RHEA:12356"/>
        <dbReference type="ChEBI" id="CHEBI:58735"/>
        <dbReference type="ChEBI" id="CHEBI:61527"/>
        <dbReference type="EC" id="5.3.1.8"/>
    </reaction>
</comment>
<evidence type="ECO:0000256" key="6">
    <source>
        <dbReference type="ARBA" id="ARBA00011245"/>
    </source>
</evidence>
<dbReference type="AlphaFoldDB" id="A0A0D0JNI9"/>
<evidence type="ECO:0000256" key="12">
    <source>
        <dbReference type="ARBA" id="ARBA00022841"/>
    </source>
</evidence>
<comment type="function">
    <text evidence="18">Produces a precursor for alginate polymerization. The alginate layer provides a protective barrier against host immune defenses and antibiotics.</text>
</comment>
<dbReference type="OrthoDB" id="9806359at2"/>
<evidence type="ECO:0000256" key="9">
    <source>
        <dbReference type="ARBA" id="ARBA00022679"/>
    </source>
</evidence>
<comment type="similarity">
    <text evidence="5 20">Belongs to the mannose-6-phosphate isomerase type 2 family.</text>
</comment>
<proteinExistence type="inferred from homology"/>
<comment type="pathway">
    <text evidence="3">Nucleotide-sugar biosynthesis; GDP-alpha-D-mannose biosynthesis; alpha-D-mannose 1-phosphate from D-fructose 6-phosphate: step 1/2.</text>
</comment>
<dbReference type="UniPathway" id="UPA00126">
    <property type="reaction ID" value="UER00930"/>
</dbReference>
<evidence type="ECO:0000256" key="4">
    <source>
        <dbReference type="ARBA" id="ARBA00004823"/>
    </source>
</evidence>
<dbReference type="SUPFAM" id="SSF51182">
    <property type="entry name" value="RmlC-like cupins"/>
    <property type="match status" value="1"/>
</dbReference>
<evidence type="ECO:0000259" key="22">
    <source>
        <dbReference type="Pfam" id="PF01050"/>
    </source>
</evidence>
<keyword evidence="15" id="KW-0511">Multifunctional enzyme</keyword>
<dbReference type="Proteomes" id="UP000032068">
    <property type="component" value="Unassembled WGS sequence"/>
</dbReference>
<evidence type="ECO:0000256" key="2">
    <source>
        <dbReference type="ARBA" id="ARBA00001941"/>
    </source>
</evidence>
<evidence type="ECO:0000256" key="15">
    <source>
        <dbReference type="ARBA" id="ARBA00023268"/>
    </source>
</evidence>
<comment type="pathway">
    <text evidence="4">Nucleotide-sugar biosynthesis; GDP-alpha-D-mannose biosynthesis; GDP-alpha-D-mannose from alpha-D-mannose 1-phosphate (GTP route): step 1/1.</text>
</comment>
<dbReference type="Gene3D" id="3.90.550.10">
    <property type="entry name" value="Spore Coat Polysaccharide Biosynthesis Protein SpsA, Chain A"/>
    <property type="match status" value="1"/>
</dbReference>
<dbReference type="EMBL" id="JXQW01000125">
    <property type="protein sequence ID" value="KIP87859.1"/>
    <property type="molecule type" value="Genomic_DNA"/>
</dbReference>
<reference evidence="24 25" key="1">
    <citation type="submission" date="2014-12" db="EMBL/GenBank/DDBJ databases">
        <title>16Stimator: statistical estimation of ribosomal gene copy numbers from draft genome assemblies.</title>
        <authorList>
            <person name="Perisin M.A."/>
            <person name="Vetter M."/>
            <person name="Gilbert J.A."/>
            <person name="Bergelson J."/>
        </authorList>
    </citation>
    <scope>NUCLEOTIDE SEQUENCE [LARGE SCALE GENOMIC DNA]</scope>
    <source>
        <strain evidence="24 25">MEJ086</strain>
    </source>
</reference>
<evidence type="ECO:0000256" key="7">
    <source>
        <dbReference type="ARBA" id="ARBA00011956"/>
    </source>
</evidence>
<dbReference type="GO" id="GO:0042121">
    <property type="term" value="P:alginic acid biosynthetic process"/>
    <property type="evidence" value="ECO:0007669"/>
    <property type="project" value="UniProtKB-KW"/>
</dbReference>
<dbReference type="InterPro" id="IPR005835">
    <property type="entry name" value="NTP_transferase_dom"/>
</dbReference>
<evidence type="ECO:0000256" key="13">
    <source>
        <dbReference type="ARBA" id="ARBA00023134"/>
    </source>
</evidence>
<dbReference type="InterPro" id="IPR029044">
    <property type="entry name" value="Nucleotide-diphossugar_trans"/>
</dbReference>
<dbReference type="InterPro" id="IPR014710">
    <property type="entry name" value="RmlC-like_jellyroll"/>
</dbReference>
<dbReference type="InterPro" id="IPR051161">
    <property type="entry name" value="Mannose-6P_isomerase_type2"/>
</dbReference>
<evidence type="ECO:0000256" key="18">
    <source>
        <dbReference type="ARBA" id="ARBA00057590"/>
    </source>
</evidence>
<evidence type="ECO:0000256" key="10">
    <source>
        <dbReference type="ARBA" id="ARBA00022695"/>
    </source>
</evidence>
<dbReference type="EC" id="5.3.1.8" evidence="7"/>
<evidence type="ECO:0000313" key="24">
    <source>
        <dbReference type="EMBL" id="KIP87859.1"/>
    </source>
</evidence>
<comment type="cofactor">
    <cofactor evidence="2">
        <name>Co(2+)</name>
        <dbReference type="ChEBI" id="CHEBI:48828"/>
    </cofactor>
</comment>
<dbReference type="InterPro" id="IPR011051">
    <property type="entry name" value="RmlC_Cupin_sf"/>
</dbReference>
<comment type="subunit">
    <text evidence="6">Monomer.</text>
</comment>
<feature type="domain" description="Nucleotidyl transferase" evidence="21">
    <location>
        <begin position="3"/>
        <end position="285"/>
    </location>
</feature>
<dbReference type="GO" id="GO:0004476">
    <property type="term" value="F:mannose-6-phosphate isomerase activity"/>
    <property type="evidence" value="ECO:0007669"/>
    <property type="project" value="UniProtKB-EC"/>
</dbReference>
<evidence type="ECO:0000256" key="17">
    <source>
        <dbReference type="ARBA" id="ARBA00047343"/>
    </source>
</evidence>